<comment type="caution">
    <text evidence="3">The sequence shown here is derived from an EMBL/GenBank/DDBJ whole genome shotgun (WGS) entry which is preliminary data.</text>
</comment>
<feature type="region of interest" description="Disordered" evidence="2">
    <location>
        <begin position="1"/>
        <end position="77"/>
    </location>
</feature>
<sequence length="1133" mass="122896">MQPSMRTPNSILRKRANKENEDATGKLNKRNKLAKRRVSFAPDDELETKHIFKEDSDRNSTGDLASTRGLAPPQAETAAAAPEDHANRQLMSDTLAVLPSPNNLSPLSMDLTNNSIEQLCAGTTTAAPGPGPIKGSTVGGTAAGSSVQPPLQQPLHSLHHQQARYTRMNITINVPNLSTLVEEDEEHYGAGDVSSRLGKDTDATATLRQEVLSGVASGFLPSESPMSPNSVREMQMCCDSEHQAEQEEGPLRDIWGFAPGKDDTLEVNCCREVMGERTYNHVYGTGTINELTYTINDGRVSGLTSNQPAANARLAAPGLAPAPGGARKAVHAGPEARTMDAATAEAAVGAAGGTATAATAMTGTIQAAAAEITPAAAGMAGAPAQLPLRHAPLRPQQTELSAIQTQPLQTRSPVHNMPVLDTTTQILEGDQTEAWRLPGRPAAYDRGRLSVASNRVLAPGYRRGAGAGETTVLLGPTITLASTGNGGNLDLVQMLTDTPNPRAAYERLVQNMQGAQASPVAVPPTRTGAGTRLQGAIAAPSIAKGQRSATSYNDQNLSLELKMPSSGDLFEEGGLSLDLFQVPPEPTTALSQLQAEEQQQQQLRLMQVGGSEVVPGMPCARGVVGASETGPPATVRPPPPRLSCQEFLGLIDVSFINKICRETFQPGFDPPPRTVLEIFEAATCTTAFVEAYHTRSMDFATRLAGIAASMSKLELELTANKQGLFAEVQRLPSNELEVVKEKFASLKELCRLQMVKLIKQSQVSAMRDHLAKLASRKLQLQEDLEAATVDMERLRECAKEVDTLPALIARMQQEDEDRVQEALERQRKLESYMQRLQALRAQNEERQRRFDAAQAEHQAKMQSRPSLSSLMDERRELEERAANLRARLSNTNVMTPGREGHLIRQATKKFATAEAILGLHGLRLDYWPNAADTRGLRLVFRRAYAIMCNASHSEGSTDIRVVCEDATAAGFDALDSSIQDCIRASSSELSCTIPRTQLPPRLELILEQLQRLCRIAQQLESCWMRFSCMQRPRVEVLVLQQDLGEPALVLRFTNADTITGVTIRMPWSEALRSDYVKPRLMVELTSLDPPETQQQYCDALLDTVLSKLPAGRDYITAVCYAMSETLQVAAEGT</sequence>
<feature type="compositionally biased region" description="Polar residues" evidence="2">
    <location>
        <begin position="1"/>
        <end position="10"/>
    </location>
</feature>
<feature type="region of interest" description="Disordered" evidence="2">
    <location>
        <begin position="122"/>
        <end position="152"/>
    </location>
</feature>
<evidence type="ECO:0000256" key="2">
    <source>
        <dbReference type="SAM" id="MobiDB-lite"/>
    </source>
</evidence>
<dbReference type="AlphaFoldDB" id="A0A8J4BRW4"/>
<evidence type="ECO:0000313" key="4">
    <source>
        <dbReference type="Proteomes" id="UP000747399"/>
    </source>
</evidence>
<evidence type="ECO:0000256" key="1">
    <source>
        <dbReference type="SAM" id="Coils"/>
    </source>
</evidence>
<organism evidence="3 4">
    <name type="scientific">Volvox africanus</name>
    <dbReference type="NCBI Taxonomy" id="51714"/>
    <lineage>
        <taxon>Eukaryota</taxon>
        <taxon>Viridiplantae</taxon>
        <taxon>Chlorophyta</taxon>
        <taxon>core chlorophytes</taxon>
        <taxon>Chlorophyceae</taxon>
        <taxon>CS clade</taxon>
        <taxon>Chlamydomonadales</taxon>
        <taxon>Volvocaceae</taxon>
        <taxon>Volvox</taxon>
    </lineage>
</organism>
<dbReference type="GO" id="GO:0005634">
    <property type="term" value="C:nucleus"/>
    <property type="evidence" value="ECO:0007669"/>
    <property type="project" value="TreeGrafter"/>
</dbReference>
<dbReference type="InterPro" id="IPR037388">
    <property type="entry name" value="Blinkin"/>
</dbReference>
<gene>
    <name evidence="3" type="ORF">Vafri_19614</name>
</gene>
<dbReference type="Proteomes" id="UP000747399">
    <property type="component" value="Unassembled WGS sequence"/>
</dbReference>
<keyword evidence="4" id="KW-1185">Reference proteome</keyword>
<feature type="coiled-coil region" evidence="1">
    <location>
        <begin position="770"/>
        <end position="894"/>
    </location>
</feature>
<evidence type="ECO:0008006" key="5">
    <source>
        <dbReference type="Google" id="ProtNLM"/>
    </source>
</evidence>
<dbReference type="GO" id="GO:0008608">
    <property type="term" value="P:attachment of spindle microtubules to kinetochore"/>
    <property type="evidence" value="ECO:0007669"/>
    <property type="project" value="InterPro"/>
</dbReference>
<feature type="compositionally biased region" description="Low complexity" evidence="2">
    <location>
        <begin position="143"/>
        <end position="152"/>
    </location>
</feature>
<accession>A0A8J4BRW4</accession>
<reference evidence="3" key="1">
    <citation type="journal article" date="2021" name="Proc. Natl. Acad. Sci. U.S.A.">
        <title>Three genomes in the algal genus Volvox reveal the fate of a haploid sex-determining region after a transition to homothallism.</title>
        <authorList>
            <person name="Yamamoto K."/>
            <person name="Hamaji T."/>
            <person name="Kawai-Toyooka H."/>
            <person name="Matsuzaki R."/>
            <person name="Takahashi F."/>
            <person name="Nishimura Y."/>
            <person name="Kawachi M."/>
            <person name="Noguchi H."/>
            <person name="Minakuchi Y."/>
            <person name="Umen J.G."/>
            <person name="Toyoda A."/>
            <person name="Nozaki H."/>
        </authorList>
    </citation>
    <scope>NUCLEOTIDE SEQUENCE</scope>
    <source>
        <strain evidence="3">NIES-3780</strain>
    </source>
</reference>
<feature type="compositionally biased region" description="Basic and acidic residues" evidence="2">
    <location>
        <begin position="47"/>
        <end position="60"/>
    </location>
</feature>
<feature type="compositionally biased region" description="Basic residues" evidence="2">
    <location>
        <begin position="27"/>
        <end position="38"/>
    </location>
</feature>
<evidence type="ECO:0000313" key="3">
    <source>
        <dbReference type="EMBL" id="GIL65972.1"/>
    </source>
</evidence>
<dbReference type="EMBL" id="BNCO01000080">
    <property type="protein sequence ID" value="GIL65972.1"/>
    <property type="molecule type" value="Genomic_DNA"/>
</dbReference>
<name>A0A8J4BRW4_9CHLO</name>
<dbReference type="PANTHER" id="PTHR16520">
    <property type="entry name" value="KINETOCHORE SCAFFOLD 1"/>
    <property type="match status" value="1"/>
</dbReference>
<proteinExistence type="predicted"/>
<dbReference type="GO" id="GO:0034501">
    <property type="term" value="P:protein localization to kinetochore"/>
    <property type="evidence" value="ECO:0007669"/>
    <property type="project" value="InterPro"/>
</dbReference>
<keyword evidence="1" id="KW-0175">Coiled coil</keyword>
<dbReference type="PANTHER" id="PTHR16520:SF3">
    <property type="entry name" value="KINETOCHORE SCAFFOLD 1"/>
    <property type="match status" value="1"/>
</dbReference>
<protein>
    <recommendedName>
        <fullName evidence="5">Spc7 kinetochore protein domain-containing protein</fullName>
    </recommendedName>
</protein>